<feature type="domain" description="Glycosyltransferase subfamily 4-like N-terminal" evidence="6">
    <location>
        <begin position="30"/>
        <end position="205"/>
    </location>
</feature>
<keyword evidence="8" id="KW-1185">Reference proteome</keyword>
<dbReference type="GO" id="GO:0102710">
    <property type="term" value="F:D-inositol-3-phosphate glycosyltransferase activity"/>
    <property type="evidence" value="ECO:0007669"/>
    <property type="project" value="UniProtKB-EC"/>
</dbReference>
<dbReference type="Gene3D" id="3.40.50.2000">
    <property type="entry name" value="Glycogen Phosphorylase B"/>
    <property type="match status" value="2"/>
</dbReference>
<sequence>MTRSHPTAGRVAMVSEHASPLAELGGPDAGGQNVYVAQLARQLARRGHEVVVYTRRDDPGLPERVVTDDGVRVVHVPAGPPAPIPKDELLPYMEEFGAWLARTWAVEAPDVVHAHFWMSGMAAVAGARAAGVPVVQTYHALGTVKRRYQGAADSSPAERVAIETAVGRECAGIIATCADEVSELVAMGLPRDRVHVVPCGVDPEQFKPVAGARRALGMPRRLLTVGRLVPRKGFDRAIRGLADVPDAELLIAGGPEAALLGAEPEAERLWALAEEYGVADRVTLLGGVSPARMPRLMSGADLVLSVPRYEPFGIVPVEAMACCAPVLATAVGGQLDTVVDDVTGVLVPPDEEHGEDHDLGATVRGLLADPARLGRYGAAGRRRVLARYTWDRVADGVTGVYGAVSGVPAFSGGVRTGSSRPGATQAGAVRSEVGR</sequence>
<dbReference type="EMBL" id="JAUSWV010000002">
    <property type="protein sequence ID" value="MDQ0579423.1"/>
    <property type="molecule type" value="Genomic_DNA"/>
</dbReference>
<name>A0ABU0NJX9_STRRH</name>
<organism evidence="7 8">
    <name type="scientific">Streptomyces rishiriensis</name>
    <dbReference type="NCBI Taxonomy" id="68264"/>
    <lineage>
        <taxon>Bacteria</taxon>
        <taxon>Bacillati</taxon>
        <taxon>Actinomycetota</taxon>
        <taxon>Actinomycetes</taxon>
        <taxon>Kitasatosporales</taxon>
        <taxon>Streptomycetaceae</taxon>
        <taxon>Streptomyces</taxon>
    </lineage>
</organism>
<keyword evidence="3 7" id="KW-0808">Transferase</keyword>
<evidence type="ECO:0000256" key="3">
    <source>
        <dbReference type="ARBA" id="ARBA00022679"/>
    </source>
</evidence>
<proteinExistence type="predicted"/>
<accession>A0ABU0NJX9</accession>
<evidence type="ECO:0000259" key="6">
    <source>
        <dbReference type="Pfam" id="PF13439"/>
    </source>
</evidence>
<dbReference type="InterPro" id="IPR028098">
    <property type="entry name" value="Glyco_trans_4-like_N"/>
</dbReference>
<evidence type="ECO:0000259" key="5">
    <source>
        <dbReference type="Pfam" id="PF00534"/>
    </source>
</evidence>
<feature type="domain" description="Glycosyl transferase family 1" evidence="5">
    <location>
        <begin position="219"/>
        <end position="382"/>
    </location>
</feature>
<dbReference type="RefSeq" id="WP_307161926.1">
    <property type="nucleotide sequence ID" value="NZ_JAUSWV010000002.1"/>
</dbReference>
<dbReference type="Pfam" id="PF00534">
    <property type="entry name" value="Glycos_transf_1"/>
    <property type="match status" value="1"/>
</dbReference>
<reference evidence="7 8" key="1">
    <citation type="submission" date="2023-07" db="EMBL/GenBank/DDBJ databases">
        <title>Comparative genomics of wheat-associated soil bacteria to identify genetic determinants of phenazine resistance.</title>
        <authorList>
            <person name="Mouncey N."/>
        </authorList>
    </citation>
    <scope>NUCLEOTIDE SEQUENCE [LARGE SCALE GENOMIC DNA]</scope>
    <source>
        <strain evidence="7 8">B2I6</strain>
    </source>
</reference>
<keyword evidence="2 7" id="KW-0328">Glycosyltransferase</keyword>
<dbReference type="InterPro" id="IPR001296">
    <property type="entry name" value="Glyco_trans_1"/>
</dbReference>
<feature type="region of interest" description="Disordered" evidence="4">
    <location>
        <begin position="414"/>
        <end position="435"/>
    </location>
</feature>
<evidence type="ECO:0000256" key="4">
    <source>
        <dbReference type="SAM" id="MobiDB-lite"/>
    </source>
</evidence>
<evidence type="ECO:0000256" key="1">
    <source>
        <dbReference type="ARBA" id="ARBA00021292"/>
    </source>
</evidence>
<dbReference type="PANTHER" id="PTHR12526:SF635">
    <property type="entry name" value="GLYCOSYL TRANSFERASE GROUP 1"/>
    <property type="match status" value="1"/>
</dbReference>
<gene>
    <name evidence="7" type="ORF">QF030_001601</name>
</gene>
<dbReference type="Pfam" id="PF13439">
    <property type="entry name" value="Glyco_transf_4"/>
    <property type="match status" value="1"/>
</dbReference>
<evidence type="ECO:0000313" key="8">
    <source>
        <dbReference type="Proteomes" id="UP001230654"/>
    </source>
</evidence>
<dbReference type="SUPFAM" id="SSF53756">
    <property type="entry name" value="UDP-Glycosyltransferase/glycogen phosphorylase"/>
    <property type="match status" value="1"/>
</dbReference>
<protein>
    <recommendedName>
        <fullName evidence="1">D-inositol 3-phosphate glycosyltransferase</fullName>
    </recommendedName>
</protein>
<evidence type="ECO:0000313" key="7">
    <source>
        <dbReference type="EMBL" id="MDQ0579423.1"/>
    </source>
</evidence>
<comment type="caution">
    <text evidence="7">The sequence shown here is derived from an EMBL/GenBank/DDBJ whole genome shotgun (WGS) entry which is preliminary data.</text>
</comment>
<dbReference type="Proteomes" id="UP001230654">
    <property type="component" value="Unassembled WGS sequence"/>
</dbReference>
<evidence type="ECO:0000256" key="2">
    <source>
        <dbReference type="ARBA" id="ARBA00022676"/>
    </source>
</evidence>
<dbReference type="PANTHER" id="PTHR12526">
    <property type="entry name" value="GLYCOSYLTRANSFERASE"/>
    <property type="match status" value="1"/>
</dbReference>